<sequence>MKIEGEENRFIGERILRSCGPELKVSNGFISCKREVEGRTDEAGGRGRARAGAGARPAAGDADYVLSNLSFGPARPAARARRNSFKVFELIPRS</sequence>
<dbReference type="EMBL" id="BGZK01000443">
    <property type="protein sequence ID" value="GBP43854.1"/>
    <property type="molecule type" value="Genomic_DNA"/>
</dbReference>
<comment type="caution">
    <text evidence="1">The sequence shown here is derived from an EMBL/GenBank/DDBJ whole genome shotgun (WGS) entry which is preliminary data.</text>
</comment>
<gene>
    <name evidence="1" type="ORF">EVAR_82286_1</name>
</gene>
<accession>A0A4C1W120</accession>
<evidence type="ECO:0000313" key="1">
    <source>
        <dbReference type="EMBL" id="GBP43854.1"/>
    </source>
</evidence>
<protein>
    <submittedName>
        <fullName evidence="1">Uncharacterized protein</fullName>
    </submittedName>
</protein>
<organism evidence="1 2">
    <name type="scientific">Eumeta variegata</name>
    <name type="common">Bagworm moth</name>
    <name type="synonym">Eumeta japonica</name>
    <dbReference type="NCBI Taxonomy" id="151549"/>
    <lineage>
        <taxon>Eukaryota</taxon>
        <taxon>Metazoa</taxon>
        <taxon>Ecdysozoa</taxon>
        <taxon>Arthropoda</taxon>
        <taxon>Hexapoda</taxon>
        <taxon>Insecta</taxon>
        <taxon>Pterygota</taxon>
        <taxon>Neoptera</taxon>
        <taxon>Endopterygota</taxon>
        <taxon>Lepidoptera</taxon>
        <taxon>Glossata</taxon>
        <taxon>Ditrysia</taxon>
        <taxon>Tineoidea</taxon>
        <taxon>Psychidae</taxon>
        <taxon>Oiketicinae</taxon>
        <taxon>Eumeta</taxon>
    </lineage>
</organism>
<dbReference type="Proteomes" id="UP000299102">
    <property type="component" value="Unassembled WGS sequence"/>
</dbReference>
<proteinExistence type="predicted"/>
<reference evidence="1 2" key="1">
    <citation type="journal article" date="2019" name="Commun. Biol.">
        <title>The bagworm genome reveals a unique fibroin gene that provides high tensile strength.</title>
        <authorList>
            <person name="Kono N."/>
            <person name="Nakamura H."/>
            <person name="Ohtoshi R."/>
            <person name="Tomita M."/>
            <person name="Numata K."/>
            <person name="Arakawa K."/>
        </authorList>
    </citation>
    <scope>NUCLEOTIDE SEQUENCE [LARGE SCALE GENOMIC DNA]</scope>
</reference>
<evidence type="ECO:0000313" key="2">
    <source>
        <dbReference type="Proteomes" id="UP000299102"/>
    </source>
</evidence>
<keyword evidence="2" id="KW-1185">Reference proteome</keyword>
<name>A0A4C1W120_EUMVA</name>
<dbReference type="AlphaFoldDB" id="A0A4C1W120"/>